<dbReference type="KEGG" id="mpsy:CEK71_20030"/>
<gene>
    <name evidence="1" type="ORF">CEK71_20030</name>
</gene>
<protein>
    <submittedName>
        <fullName evidence="1">Uncharacterized protein</fullName>
    </submittedName>
</protein>
<sequence>MTTLYAELTSGPWAAAFAPLIAAGDDGAIVELMNRPSLTVKGKLSSHDIRQYFMLRDLLLAIEGAVDTSPVCKATVRALDIFAVFDLAIPAVLDKFTAIMDGLVAESFIPHFTEDDKAVLLAMADTPMSRAGQLGWVVDVPAVALALRG</sequence>
<dbReference type="EMBL" id="CP022129">
    <property type="protein sequence ID" value="ASF48167.1"/>
    <property type="molecule type" value="Genomic_DNA"/>
</dbReference>
<organism evidence="1 2">
    <name type="scientific">Methylovulum psychrotolerans</name>
    <dbReference type="NCBI Taxonomy" id="1704499"/>
    <lineage>
        <taxon>Bacteria</taxon>
        <taxon>Pseudomonadati</taxon>
        <taxon>Pseudomonadota</taxon>
        <taxon>Gammaproteobacteria</taxon>
        <taxon>Methylococcales</taxon>
        <taxon>Methylococcaceae</taxon>
        <taxon>Methylovulum</taxon>
    </lineage>
</organism>
<evidence type="ECO:0000313" key="1">
    <source>
        <dbReference type="EMBL" id="ASF48167.1"/>
    </source>
</evidence>
<name>A0A1Z4C3P9_9GAMM</name>
<proteinExistence type="predicted"/>
<evidence type="ECO:0000313" key="2">
    <source>
        <dbReference type="Proteomes" id="UP000197019"/>
    </source>
</evidence>
<dbReference type="AlphaFoldDB" id="A0A1Z4C3P9"/>
<reference evidence="1 2" key="1">
    <citation type="submission" date="2017-06" db="EMBL/GenBank/DDBJ databases">
        <title>Genome Sequencing of the methanotroph Methylovulum psychrotolerants str. HV10-M2 isolated from a high-altitude environment.</title>
        <authorList>
            <person name="Mateos-Rivera A."/>
        </authorList>
    </citation>
    <scope>NUCLEOTIDE SEQUENCE [LARGE SCALE GENOMIC DNA]</scope>
    <source>
        <strain evidence="1 2">HV10_M2</strain>
    </source>
</reference>
<dbReference type="Proteomes" id="UP000197019">
    <property type="component" value="Chromosome"/>
</dbReference>
<accession>A0A1Z4C3P9</accession>
<dbReference type="RefSeq" id="WP_088621037.1">
    <property type="nucleotide sequence ID" value="NZ_CP022129.1"/>
</dbReference>
<keyword evidence="2" id="KW-1185">Reference proteome</keyword>